<protein>
    <submittedName>
        <fullName evidence="2">S-adenosyl-L-methionine-dependent methyltransferase</fullName>
    </submittedName>
</protein>
<dbReference type="InterPro" id="IPR041698">
    <property type="entry name" value="Methyltransf_25"/>
</dbReference>
<proteinExistence type="predicted"/>
<gene>
    <name evidence="2" type="ORF">DM02DRAFT_714229</name>
</gene>
<keyword evidence="2" id="KW-0808">Transferase</keyword>
<feature type="domain" description="Methyltransferase" evidence="1">
    <location>
        <begin position="63"/>
        <end position="153"/>
    </location>
</feature>
<keyword evidence="2" id="KW-0489">Methyltransferase</keyword>
<dbReference type="GO" id="GO:0032259">
    <property type="term" value="P:methylation"/>
    <property type="evidence" value="ECO:0007669"/>
    <property type="project" value="UniProtKB-KW"/>
</dbReference>
<dbReference type="Gene3D" id="3.40.50.150">
    <property type="entry name" value="Vaccinia Virus protein VP39"/>
    <property type="match status" value="1"/>
</dbReference>
<dbReference type="CDD" id="cd02440">
    <property type="entry name" value="AdoMet_MTases"/>
    <property type="match status" value="1"/>
</dbReference>
<evidence type="ECO:0000313" key="3">
    <source>
        <dbReference type="Proteomes" id="UP000244855"/>
    </source>
</evidence>
<dbReference type="PANTHER" id="PTHR43464">
    <property type="entry name" value="METHYLTRANSFERASE"/>
    <property type="match status" value="1"/>
</dbReference>
<dbReference type="Pfam" id="PF13649">
    <property type="entry name" value="Methyltransf_25"/>
    <property type="match status" value="1"/>
</dbReference>
<dbReference type="GO" id="GO:0010420">
    <property type="term" value="F:polyprenyldihydroxybenzoate methyltransferase activity"/>
    <property type="evidence" value="ECO:0007669"/>
    <property type="project" value="TreeGrafter"/>
</dbReference>
<dbReference type="PANTHER" id="PTHR43464:SF23">
    <property type="entry name" value="JUVENILE HORMONE ACID O-METHYLTRANSFERASE"/>
    <property type="match status" value="1"/>
</dbReference>
<dbReference type="AlphaFoldDB" id="A0A2V1EC67"/>
<dbReference type="SUPFAM" id="SSF53335">
    <property type="entry name" value="S-adenosyl-L-methionine-dependent methyltransferases"/>
    <property type="match status" value="1"/>
</dbReference>
<dbReference type="InterPro" id="IPR029063">
    <property type="entry name" value="SAM-dependent_MTases_sf"/>
</dbReference>
<name>A0A2V1EC67_9PLEO</name>
<organism evidence="2 3">
    <name type="scientific">Periconia macrospinosa</name>
    <dbReference type="NCBI Taxonomy" id="97972"/>
    <lineage>
        <taxon>Eukaryota</taxon>
        <taxon>Fungi</taxon>
        <taxon>Dikarya</taxon>
        <taxon>Ascomycota</taxon>
        <taxon>Pezizomycotina</taxon>
        <taxon>Dothideomycetes</taxon>
        <taxon>Pleosporomycetidae</taxon>
        <taxon>Pleosporales</taxon>
        <taxon>Massarineae</taxon>
        <taxon>Periconiaceae</taxon>
        <taxon>Periconia</taxon>
    </lineage>
</organism>
<accession>A0A2V1EC67</accession>
<reference evidence="2 3" key="1">
    <citation type="journal article" date="2018" name="Sci. Rep.">
        <title>Comparative genomics provides insights into the lifestyle and reveals functional heterogeneity of dark septate endophytic fungi.</title>
        <authorList>
            <person name="Knapp D.G."/>
            <person name="Nemeth J.B."/>
            <person name="Barry K."/>
            <person name="Hainaut M."/>
            <person name="Henrissat B."/>
            <person name="Johnson J."/>
            <person name="Kuo A."/>
            <person name="Lim J.H.P."/>
            <person name="Lipzen A."/>
            <person name="Nolan M."/>
            <person name="Ohm R.A."/>
            <person name="Tamas L."/>
            <person name="Grigoriev I.V."/>
            <person name="Spatafora J.W."/>
            <person name="Nagy L.G."/>
            <person name="Kovacs G.M."/>
        </authorList>
    </citation>
    <scope>NUCLEOTIDE SEQUENCE [LARGE SCALE GENOMIC DNA]</scope>
    <source>
        <strain evidence="2 3">DSE2036</strain>
    </source>
</reference>
<evidence type="ECO:0000259" key="1">
    <source>
        <dbReference type="Pfam" id="PF13649"/>
    </source>
</evidence>
<dbReference type="STRING" id="97972.A0A2V1EC67"/>
<sequence>MATKPFLDQVFATTSIEQSRQLYDQWAVSYDSDMAAHEFTGPRLVAERVAKYLRDVPASKAQIVDAGCGSGAVGLELKKLGYQAVDGLDISPGMLNVARKLAVYRELKIADLTKKLEVQDGAYDALVCCGMFTYGHLEKELLDDFTRVVRSGGILVATVLENYWNEKDFVGMVEKMTGSKTVEILEDDVHDYRKGAGGGRVLVLRKS</sequence>
<dbReference type="OrthoDB" id="66144at2759"/>
<evidence type="ECO:0000313" key="2">
    <source>
        <dbReference type="EMBL" id="PVI07916.1"/>
    </source>
</evidence>
<dbReference type="Proteomes" id="UP000244855">
    <property type="component" value="Unassembled WGS sequence"/>
</dbReference>
<dbReference type="EMBL" id="KZ805302">
    <property type="protein sequence ID" value="PVI07916.1"/>
    <property type="molecule type" value="Genomic_DNA"/>
</dbReference>
<keyword evidence="3" id="KW-1185">Reference proteome</keyword>